<dbReference type="Proteomes" id="UP000824071">
    <property type="component" value="Unassembled WGS sequence"/>
</dbReference>
<evidence type="ECO:0000313" key="2">
    <source>
        <dbReference type="EMBL" id="HIU36549.1"/>
    </source>
</evidence>
<reference evidence="2" key="2">
    <citation type="journal article" date="2021" name="PeerJ">
        <title>Extensive microbial diversity within the chicken gut microbiome revealed by metagenomics and culture.</title>
        <authorList>
            <person name="Gilroy R."/>
            <person name="Ravi A."/>
            <person name="Getino M."/>
            <person name="Pursley I."/>
            <person name="Horton D.L."/>
            <person name="Alikhan N.F."/>
            <person name="Baker D."/>
            <person name="Gharbi K."/>
            <person name="Hall N."/>
            <person name="Watson M."/>
            <person name="Adriaenssens E.M."/>
            <person name="Foster-Nyarko E."/>
            <person name="Jarju S."/>
            <person name="Secka A."/>
            <person name="Antonio M."/>
            <person name="Oren A."/>
            <person name="Chaudhuri R.R."/>
            <person name="La Ragione R."/>
            <person name="Hildebrand F."/>
            <person name="Pallen M.J."/>
        </authorList>
    </citation>
    <scope>NUCLEOTIDE SEQUENCE</scope>
    <source>
        <strain evidence="2">ChiGjej1B1-19959</strain>
    </source>
</reference>
<name>A0A9D1LEA9_9FIRM</name>
<dbReference type="InterPro" id="IPR015943">
    <property type="entry name" value="WD40/YVTN_repeat-like_dom_sf"/>
</dbReference>
<dbReference type="EMBL" id="DVMW01000044">
    <property type="protein sequence ID" value="HIU36549.1"/>
    <property type="molecule type" value="Genomic_DNA"/>
</dbReference>
<sequence>MLFTQDAAPGGKVRTSAKKNVLTILVALIAAAAVFAAVWLYRNPQPGEDTSVLGDPEKMETVELARTITAIPYMSTDFSRVFYTADAAGNVLFYEFNGSDFVELPETGAMSLTVPLSGQQIPVTVHYIERDGSICGYGVYSVESSDSDVYIYSYMFFKVTDLPTAYAQSGRCLLLANSDRTDAYAQEPVWEEAYVLDRSDNSLTRFLSENNRTLGMSGAMRADFCMVTDEALTAAGKAVPFFSSRSHEPVENGETPIDIYTKNDSRETSAALNVAECYVKPLANDAFAFIRETAGGFQTVRYEGGEETVISNFYSAYGSSYIRSGDYILSKEDGRVYTTYDDTVITPVGYQMNPMEFAVSPDGKYVVMAGTVANALDYRVYVYNTETGRSVTYDETNYAAHSNMRFIDDTTVMFFVANVDGYENVVLDVRAVR</sequence>
<protein>
    <submittedName>
        <fullName evidence="2">Uncharacterized protein</fullName>
    </submittedName>
</protein>
<keyword evidence="1" id="KW-0472">Membrane</keyword>
<keyword evidence="1" id="KW-1133">Transmembrane helix</keyword>
<keyword evidence="1" id="KW-0812">Transmembrane</keyword>
<evidence type="ECO:0000313" key="3">
    <source>
        <dbReference type="Proteomes" id="UP000824071"/>
    </source>
</evidence>
<feature type="transmembrane region" description="Helical" evidence="1">
    <location>
        <begin position="21"/>
        <end position="41"/>
    </location>
</feature>
<evidence type="ECO:0000256" key="1">
    <source>
        <dbReference type="SAM" id="Phobius"/>
    </source>
</evidence>
<organism evidence="2 3">
    <name type="scientific">Candidatus Fimenecus excrementigallinarum</name>
    <dbReference type="NCBI Taxonomy" id="2840816"/>
    <lineage>
        <taxon>Bacteria</taxon>
        <taxon>Bacillati</taxon>
        <taxon>Bacillota</taxon>
        <taxon>Clostridia</taxon>
        <taxon>Candidatus Fimenecus</taxon>
    </lineage>
</organism>
<gene>
    <name evidence="2" type="ORF">IAC53_08095</name>
</gene>
<dbReference type="Gene3D" id="2.130.10.10">
    <property type="entry name" value="YVTN repeat-like/Quinoprotein amine dehydrogenase"/>
    <property type="match status" value="1"/>
</dbReference>
<reference evidence="2" key="1">
    <citation type="submission" date="2020-10" db="EMBL/GenBank/DDBJ databases">
        <authorList>
            <person name="Gilroy R."/>
        </authorList>
    </citation>
    <scope>NUCLEOTIDE SEQUENCE</scope>
    <source>
        <strain evidence="2">ChiGjej1B1-19959</strain>
    </source>
</reference>
<dbReference type="SUPFAM" id="SSF82171">
    <property type="entry name" value="DPP6 N-terminal domain-like"/>
    <property type="match status" value="1"/>
</dbReference>
<dbReference type="AlphaFoldDB" id="A0A9D1LEA9"/>
<comment type="caution">
    <text evidence="2">The sequence shown here is derived from an EMBL/GenBank/DDBJ whole genome shotgun (WGS) entry which is preliminary data.</text>
</comment>
<proteinExistence type="predicted"/>
<accession>A0A9D1LEA9</accession>